<dbReference type="GO" id="GO:0005634">
    <property type="term" value="C:nucleus"/>
    <property type="evidence" value="ECO:0007669"/>
    <property type="project" value="UniProtKB-SubCell"/>
</dbReference>
<evidence type="ECO:0000256" key="2">
    <source>
        <dbReference type="ARBA" id="ARBA00004123"/>
    </source>
</evidence>
<evidence type="ECO:0000256" key="5">
    <source>
        <dbReference type="ARBA" id="ARBA00023015"/>
    </source>
</evidence>
<evidence type="ECO:0000256" key="4">
    <source>
        <dbReference type="ARBA" id="ARBA00022473"/>
    </source>
</evidence>
<evidence type="ECO:0000256" key="7">
    <source>
        <dbReference type="ARBA" id="ARBA00023155"/>
    </source>
</evidence>
<dbReference type="PROSITE" id="PS00027">
    <property type="entry name" value="HOMEOBOX_1"/>
    <property type="match status" value="1"/>
</dbReference>
<dbReference type="Proteomes" id="UP000823561">
    <property type="component" value="Chromosome 10"/>
</dbReference>
<dbReference type="GO" id="GO:0000981">
    <property type="term" value="F:DNA-binding transcription factor activity, RNA polymerase II-specific"/>
    <property type="evidence" value="ECO:0007669"/>
    <property type="project" value="InterPro"/>
</dbReference>
<proteinExistence type="inferred from homology"/>
<evidence type="ECO:0000313" key="14">
    <source>
        <dbReference type="Proteomes" id="UP000823561"/>
    </source>
</evidence>
<keyword evidence="14" id="KW-1185">Reference proteome</keyword>
<protein>
    <recommendedName>
        <fullName evidence="12">Homeobox domain-containing protein</fullName>
    </recommendedName>
</protein>
<dbReference type="PANTHER" id="PTHR45874">
    <property type="entry name" value="HOMEOBOX PROTEIN ABDOMINAL-B"/>
    <property type="match status" value="1"/>
</dbReference>
<feature type="DNA-binding region" description="Homeobox" evidence="10">
    <location>
        <begin position="256"/>
        <end position="315"/>
    </location>
</feature>
<comment type="function">
    <text evidence="1">Sequence-specific transcription factor which is part of a developmental regulatory system that provides cells with specific positional identities on the anterior-posterior axis.</text>
</comment>
<dbReference type="Gene3D" id="1.10.10.60">
    <property type="entry name" value="Homeodomain-like"/>
    <property type="match status" value="1"/>
</dbReference>
<dbReference type="SUPFAM" id="SSF46689">
    <property type="entry name" value="Homeodomain-like"/>
    <property type="match status" value="1"/>
</dbReference>
<accession>A0AAV6GMJ3</accession>
<dbReference type="InterPro" id="IPR009057">
    <property type="entry name" value="Homeodomain-like_sf"/>
</dbReference>
<evidence type="ECO:0000256" key="11">
    <source>
        <dbReference type="RuleBase" id="RU000682"/>
    </source>
</evidence>
<dbReference type="InterPro" id="IPR017970">
    <property type="entry name" value="Homeobox_CS"/>
</dbReference>
<organism evidence="13 14">
    <name type="scientific">Alosa alosa</name>
    <name type="common">allis shad</name>
    <dbReference type="NCBI Taxonomy" id="278164"/>
    <lineage>
        <taxon>Eukaryota</taxon>
        <taxon>Metazoa</taxon>
        <taxon>Chordata</taxon>
        <taxon>Craniata</taxon>
        <taxon>Vertebrata</taxon>
        <taxon>Euteleostomi</taxon>
        <taxon>Actinopterygii</taxon>
        <taxon>Neopterygii</taxon>
        <taxon>Teleostei</taxon>
        <taxon>Clupei</taxon>
        <taxon>Clupeiformes</taxon>
        <taxon>Clupeoidei</taxon>
        <taxon>Clupeidae</taxon>
        <taxon>Alosa</taxon>
    </lineage>
</organism>
<keyword evidence="8" id="KW-0804">Transcription</keyword>
<dbReference type="PROSITE" id="PS50071">
    <property type="entry name" value="HOMEOBOX_2"/>
    <property type="match status" value="1"/>
</dbReference>
<evidence type="ECO:0000259" key="12">
    <source>
        <dbReference type="PROSITE" id="PS50071"/>
    </source>
</evidence>
<keyword evidence="4" id="KW-0217">Developmental protein</keyword>
<evidence type="ECO:0000256" key="8">
    <source>
        <dbReference type="ARBA" id="ARBA00023163"/>
    </source>
</evidence>
<comment type="similarity">
    <text evidence="3">Belongs to the Abd-B homeobox family.</text>
</comment>
<evidence type="ECO:0000256" key="3">
    <source>
        <dbReference type="ARBA" id="ARBA00006317"/>
    </source>
</evidence>
<evidence type="ECO:0000256" key="6">
    <source>
        <dbReference type="ARBA" id="ARBA00023125"/>
    </source>
</evidence>
<comment type="caution">
    <text evidence="13">The sequence shown here is derived from an EMBL/GenBank/DDBJ whole genome shotgun (WGS) entry which is preliminary data.</text>
</comment>
<dbReference type="InterPro" id="IPR046333">
    <property type="entry name" value="HXA10/ABDB-like"/>
</dbReference>
<dbReference type="PANTHER" id="PTHR45874:SF2">
    <property type="entry name" value="HOMEOBOX PROTEIN HOX-C10"/>
    <property type="match status" value="1"/>
</dbReference>
<dbReference type="Pfam" id="PF00046">
    <property type="entry name" value="Homeodomain"/>
    <property type="match status" value="1"/>
</dbReference>
<dbReference type="SMART" id="SM00389">
    <property type="entry name" value="HOX"/>
    <property type="match status" value="1"/>
</dbReference>
<evidence type="ECO:0000256" key="10">
    <source>
        <dbReference type="PROSITE-ProRule" id="PRU00108"/>
    </source>
</evidence>
<comment type="subcellular location">
    <subcellularLocation>
        <location evidence="2 10 11">Nucleus</location>
    </subcellularLocation>
</comment>
<keyword evidence="9 10" id="KW-0539">Nucleus</keyword>
<evidence type="ECO:0000256" key="1">
    <source>
        <dbReference type="ARBA" id="ARBA00003263"/>
    </source>
</evidence>
<dbReference type="PRINTS" id="PR00024">
    <property type="entry name" value="HOMEOBOX"/>
</dbReference>
<dbReference type="AlphaFoldDB" id="A0AAV6GMJ3"/>
<name>A0AAV6GMJ3_9TELE</name>
<keyword evidence="7 10" id="KW-0371">Homeobox</keyword>
<evidence type="ECO:0000256" key="9">
    <source>
        <dbReference type="ARBA" id="ARBA00023242"/>
    </source>
</evidence>
<dbReference type="InterPro" id="IPR020479">
    <property type="entry name" value="HD_metazoa"/>
</dbReference>
<feature type="domain" description="Homeobox" evidence="12">
    <location>
        <begin position="254"/>
        <end position="314"/>
    </location>
</feature>
<sequence>MECPNGMSAASASLRMNTPIEGPAACRGDSYFGSSGMFVQSAEYDCSLVRNYGIASLAKRSHHSQSALVGAYPHQHYVLPMDTLREDQKSCLSEQPVARPSFLSPLSSGGEVSMNPHYRPDSIGCKETVESCTYTQMTDISRSNRLQDPEEDMPSSRLQYAGENTLQISGLKSGFPSVHVPDHETLAAQSITNTCKVSLNSSSHEFKNGDSDSPKRLSEKENVLKTDCNTDNSDSEVKDESKPEMIASNWLTAKSGRKKRCPYTKYQTLELEKEFLFNMYLTRERRLEISKNISLSDRQVKIWFQNRRMKLKKFHRESRVRELTSGYDYT</sequence>
<evidence type="ECO:0000313" key="13">
    <source>
        <dbReference type="EMBL" id="KAG5274842.1"/>
    </source>
</evidence>
<gene>
    <name evidence="13" type="ORF">AALO_G00140750</name>
</gene>
<keyword evidence="5" id="KW-0805">Transcription regulation</keyword>
<dbReference type="EMBL" id="JADWDJ010000010">
    <property type="protein sequence ID" value="KAG5274842.1"/>
    <property type="molecule type" value="Genomic_DNA"/>
</dbReference>
<keyword evidence="6 10" id="KW-0238">DNA-binding</keyword>
<dbReference type="CDD" id="cd00086">
    <property type="entry name" value="homeodomain"/>
    <property type="match status" value="1"/>
</dbReference>
<reference evidence="13" key="1">
    <citation type="submission" date="2020-10" db="EMBL/GenBank/DDBJ databases">
        <title>Chromosome-scale genome assembly of the Allis shad, Alosa alosa.</title>
        <authorList>
            <person name="Margot Z."/>
            <person name="Christophe K."/>
            <person name="Cabau C."/>
            <person name="Louis A."/>
            <person name="Berthelot C."/>
            <person name="Parey E."/>
            <person name="Roest Crollius H."/>
            <person name="Montfort J."/>
            <person name="Robinson-Rechavi M."/>
            <person name="Bucao C."/>
            <person name="Bouchez O."/>
            <person name="Gislard M."/>
            <person name="Lluch J."/>
            <person name="Milhes M."/>
            <person name="Lampietro C."/>
            <person name="Lopez Roques C."/>
            <person name="Donnadieu C."/>
            <person name="Braasch I."/>
            <person name="Desvignes T."/>
            <person name="Postlethwait J."/>
            <person name="Bobe J."/>
            <person name="Guiguen Y."/>
        </authorList>
    </citation>
    <scope>NUCLEOTIDE SEQUENCE</scope>
    <source>
        <strain evidence="13">M-15738</strain>
        <tissue evidence="13">Blood</tissue>
    </source>
</reference>
<dbReference type="InterPro" id="IPR001356">
    <property type="entry name" value="HD"/>
</dbReference>
<dbReference type="GO" id="GO:0000978">
    <property type="term" value="F:RNA polymerase II cis-regulatory region sequence-specific DNA binding"/>
    <property type="evidence" value="ECO:0007669"/>
    <property type="project" value="TreeGrafter"/>
</dbReference>